<dbReference type="Proteomes" id="UP001161409">
    <property type="component" value="Unassembled WGS sequence"/>
</dbReference>
<dbReference type="EMBL" id="BSNF01000006">
    <property type="protein sequence ID" value="GLQ06706.1"/>
    <property type="molecule type" value="Genomic_DNA"/>
</dbReference>
<dbReference type="Pfam" id="PF07885">
    <property type="entry name" value="Ion_trans_2"/>
    <property type="match status" value="1"/>
</dbReference>
<feature type="transmembrane region" description="Helical" evidence="1">
    <location>
        <begin position="47"/>
        <end position="69"/>
    </location>
</feature>
<keyword evidence="1" id="KW-0812">Transmembrane</keyword>
<feature type="domain" description="Potassium channel" evidence="2">
    <location>
        <begin position="63"/>
        <end position="130"/>
    </location>
</feature>
<evidence type="ECO:0000313" key="4">
    <source>
        <dbReference type="Proteomes" id="UP001161409"/>
    </source>
</evidence>
<proteinExistence type="predicted"/>
<protein>
    <submittedName>
        <fullName evidence="3">Ion transporter</fullName>
    </submittedName>
</protein>
<keyword evidence="1" id="KW-0472">Membrane</keyword>
<keyword evidence="1" id="KW-1133">Transmembrane helix</keyword>
<name>A0ABQ5U4M9_9PROT</name>
<comment type="caution">
    <text evidence="3">The sequence shown here is derived from an EMBL/GenBank/DDBJ whole genome shotgun (WGS) entry which is preliminary data.</text>
</comment>
<reference evidence="3" key="1">
    <citation type="journal article" date="2014" name="Int. J. Syst. Evol. Microbiol.">
        <title>Complete genome of a new Firmicutes species belonging to the dominant human colonic microbiota ('Ruminococcus bicirculans') reveals two chromosomes and a selective capacity to utilize plant glucans.</title>
        <authorList>
            <consortium name="NISC Comparative Sequencing Program"/>
            <person name="Wegmann U."/>
            <person name="Louis P."/>
            <person name="Goesmann A."/>
            <person name="Henrissat B."/>
            <person name="Duncan S.H."/>
            <person name="Flint H.J."/>
        </authorList>
    </citation>
    <scope>NUCLEOTIDE SEQUENCE</scope>
    <source>
        <strain evidence="3">NBRC 103408</strain>
    </source>
</reference>
<organism evidence="3 4">
    <name type="scientific">Sneathiella chinensis</name>
    <dbReference type="NCBI Taxonomy" id="349750"/>
    <lineage>
        <taxon>Bacteria</taxon>
        <taxon>Pseudomonadati</taxon>
        <taxon>Pseudomonadota</taxon>
        <taxon>Alphaproteobacteria</taxon>
        <taxon>Sneathiellales</taxon>
        <taxon>Sneathiellaceae</taxon>
        <taxon>Sneathiella</taxon>
    </lineage>
</organism>
<dbReference type="SUPFAM" id="SSF81324">
    <property type="entry name" value="Voltage-gated potassium channels"/>
    <property type="match status" value="1"/>
</dbReference>
<feature type="transmembrane region" description="Helical" evidence="1">
    <location>
        <begin position="111"/>
        <end position="129"/>
    </location>
</feature>
<evidence type="ECO:0000259" key="2">
    <source>
        <dbReference type="Pfam" id="PF07885"/>
    </source>
</evidence>
<dbReference type="Gene3D" id="1.10.287.70">
    <property type="match status" value="1"/>
</dbReference>
<reference evidence="3" key="2">
    <citation type="submission" date="2023-01" db="EMBL/GenBank/DDBJ databases">
        <title>Draft genome sequence of Sneathiella chinensis strain NBRC 103408.</title>
        <authorList>
            <person name="Sun Q."/>
            <person name="Mori K."/>
        </authorList>
    </citation>
    <scope>NUCLEOTIDE SEQUENCE</scope>
    <source>
        <strain evidence="3">NBRC 103408</strain>
    </source>
</reference>
<evidence type="ECO:0000256" key="1">
    <source>
        <dbReference type="SAM" id="Phobius"/>
    </source>
</evidence>
<evidence type="ECO:0000313" key="3">
    <source>
        <dbReference type="EMBL" id="GLQ06706.1"/>
    </source>
</evidence>
<keyword evidence="4" id="KW-1185">Reference proteome</keyword>
<dbReference type="InterPro" id="IPR013099">
    <property type="entry name" value="K_chnl_dom"/>
</dbReference>
<gene>
    <name evidence="3" type="ORF">GCM10007924_19270</name>
</gene>
<accession>A0ABQ5U4M9</accession>
<sequence>MLLQLFLGSILIIICVINHAFCLEFLLRRVKRFGAVWEVRAPAFGHVLIMIVVVLGLFMTHTIEAWIWASFYHMVGETTTMHDAIYFSTVTFTTLGFGDITLSPDWQLTSALQAVSGIILFGWSTAFLVNVRGLFWRKHDAIHTPSHSGES</sequence>
<feature type="transmembrane region" description="Helical" evidence="1">
    <location>
        <begin position="6"/>
        <end position="27"/>
    </location>
</feature>